<evidence type="ECO:0000256" key="3">
    <source>
        <dbReference type="ARBA" id="ARBA00022840"/>
    </source>
</evidence>
<sequence>MLSALGLSKDIDNRTIIRQVDLGLERGEIVGLLGPNGAGKSTTFRMLSGLLRPDLGSITLDGSDITGLPVYERVRRGLLLLPQASFLPANLSVRQAMMIVMETRIGSRTGCHDEISRVLWQFGLSTLTDERVATLSGGQKRRCEIAVTMACSPSFTLLDEPFAGVDPVNLLEMAEMIRDMAETGTGVLITDHSAVELLRLVDRAYVIHGGCVLAQGTVAELVENAVVRSTYLGETFRL</sequence>
<evidence type="ECO:0000313" key="5">
    <source>
        <dbReference type="EMBL" id="BCI66323.1"/>
    </source>
</evidence>
<dbReference type="PROSITE" id="PS50893">
    <property type="entry name" value="ABC_TRANSPORTER_2"/>
    <property type="match status" value="1"/>
</dbReference>
<organism evidence="5 6">
    <name type="scientific">Acetobacter aceti</name>
    <dbReference type="NCBI Taxonomy" id="435"/>
    <lineage>
        <taxon>Bacteria</taxon>
        <taxon>Pseudomonadati</taxon>
        <taxon>Pseudomonadota</taxon>
        <taxon>Alphaproteobacteria</taxon>
        <taxon>Acetobacterales</taxon>
        <taxon>Acetobacteraceae</taxon>
        <taxon>Acetobacter</taxon>
        <taxon>Acetobacter subgen. Acetobacter</taxon>
    </lineage>
</organism>
<dbReference type="Gene3D" id="3.40.50.300">
    <property type="entry name" value="P-loop containing nucleotide triphosphate hydrolases"/>
    <property type="match status" value="1"/>
</dbReference>
<dbReference type="NCBIfam" id="TIGR04406">
    <property type="entry name" value="LPS_export_lptB"/>
    <property type="match status" value="1"/>
</dbReference>
<dbReference type="PANTHER" id="PTHR45772:SF10">
    <property type="entry name" value="LIPOPOLYSACCHARIDE EXPORT SYSTEM ATP-BINDING PROTEIN LPTB"/>
    <property type="match status" value="1"/>
</dbReference>
<protein>
    <submittedName>
        <fullName evidence="5">ABC transporter ATP-binding protein</fullName>
    </submittedName>
</protein>
<dbReference type="InterPro" id="IPR027417">
    <property type="entry name" value="P-loop_NTPase"/>
</dbReference>
<name>A0A6S6PGC3_ACEAC</name>
<dbReference type="RefSeq" id="WP_010666598.1">
    <property type="nucleotide sequence ID" value="NZ_AP023326.1"/>
</dbReference>
<dbReference type="InterPro" id="IPR030921">
    <property type="entry name" value="LPS_export_LptB"/>
</dbReference>
<dbReference type="SMART" id="SM00382">
    <property type="entry name" value="AAA"/>
    <property type="match status" value="1"/>
</dbReference>
<feature type="domain" description="ABC transporter" evidence="4">
    <location>
        <begin position="2"/>
        <end position="234"/>
    </location>
</feature>
<dbReference type="InterPro" id="IPR003593">
    <property type="entry name" value="AAA+_ATPase"/>
</dbReference>
<keyword evidence="3 5" id="KW-0067">ATP-binding</keyword>
<dbReference type="Pfam" id="PF00005">
    <property type="entry name" value="ABC_tran"/>
    <property type="match status" value="1"/>
</dbReference>
<dbReference type="AlphaFoldDB" id="A0A6S6PGC3"/>
<evidence type="ECO:0000259" key="4">
    <source>
        <dbReference type="PROSITE" id="PS50893"/>
    </source>
</evidence>
<gene>
    <name evidence="5" type="ORF">AAJCM20276_09470</name>
</gene>
<dbReference type="GO" id="GO:0016887">
    <property type="term" value="F:ATP hydrolysis activity"/>
    <property type="evidence" value="ECO:0007669"/>
    <property type="project" value="InterPro"/>
</dbReference>
<reference evidence="5 6" key="1">
    <citation type="submission" date="2020-07" db="EMBL/GenBank/DDBJ databases">
        <title>Complete Genome Sequence of an acetic acid bacterium, Acetobacter aceti JCM20276.</title>
        <authorList>
            <person name="Hirose Y."/>
            <person name="Mihara H."/>
        </authorList>
    </citation>
    <scope>NUCLEOTIDE SEQUENCE [LARGE SCALE GENOMIC DNA]</scope>
    <source>
        <strain evidence="5 6">JCM20276</strain>
    </source>
</reference>
<dbReference type="PANTHER" id="PTHR45772">
    <property type="entry name" value="CONSERVED COMPONENT OF ABC TRANSPORTER FOR NATURAL AMINO ACIDS-RELATED"/>
    <property type="match status" value="1"/>
</dbReference>
<dbReference type="InterPro" id="IPR051120">
    <property type="entry name" value="ABC_AA/LPS_Transport"/>
</dbReference>
<dbReference type="EMBL" id="AP023326">
    <property type="protein sequence ID" value="BCI66323.1"/>
    <property type="molecule type" value="Genomic_DNA"/>
</dbReference>
<keyword evidence="2" id="KW-0547">Nucleotide-binding</keyword>
<proteinExistence type="predicted"/>
<dbReference type="GO" id="GO:0055085">
    <property type="term" value="P:transmembrane transport"/>
    <property type="evidence" value="ECO:0007669"/>
    <property type="project" value="InterPro"/>
</dbReference>
<keyword evidence="1" id="KW-0813">Transport</keyword>
<dbReference type="SUPFAM" id="SSF52540">
    <property type="entry name" value="P-loop containing nucleoside triphosphate hydrolases"/>
    <property type="match status" value="1"/>
</dbReference>
<dbReference type="GO" id="GO:0043190">
    <property type="term" value="C:ATP-binding cassette (ABC) transporter complex"/>
    <property type="evidence" value="ECO:0007669"/>
    <property type="project" value="InterPro"/>
</dbReference>
<evidence type="ECO:0000256" key="1">
    <source>
        <dbReference type="ARBA" id="ARBA00022448"/>
    </source>
</evidence>
<evidence type="ECO:0000313" key="6">
    <source>
        <dbReference type="Proteomes" id="UP000515220"/>
    </source>
</evidence>
<dbReference type="InterPro" id="IPR003439">
    <property type="entry name" value="ABC_transporter-like_ATP-bd"/>
</dbReference>
<dbReference type="GO" id="GO:0005524">
    <property type="term" value="F:ATP binding"/>
    <property type="evidence" value="ECO:0007669"/>
    <property type="project" value="UniProtKB-KW"/>
</dbReference>
<dbReference type="Proteomes" id="UP000515220">
    <property type="component" value="Chromosome"/>
</dbReference>
<accession>A0A6S6PGC3</accession>
<evidence type="ECO:0000256" key="2">
    <source>
        <dbReference type="ARBA" id="ARBA00022741"/>
    </source>
</evidence>